<keyword evidence="2" id="KW-0472">Membrane</keyword>
<keyword evidence="2" id="KW-0812">Transmembrane</keyword>
<dbReference type="Gene3D" id="2.80.10.50">
    <property type="match status" value="1"/>
</dbReference>
<gene>
    <name evidence="3" type="ORF">M422DRAFT_47418</name>
</gene>
<evidence type="ECO:0000256" key="2">
    <source>
        <dbReference type="SAM" id="Phobius"/>
    </source>
</evidence>
<evidence type="ECO:0008006" key="5">
    <source>
        <dbReference type="Google" id="ProtNLM"/>
    </source>
</evidence>
<feature type="compositionally biased region" description="Basic and acidic residues" evidence="1">
    <location>
        <begin position="199"/>
        <end position="221"/>
    </location>
</feature>
<feature type="transmembrane region" description="Helical" evidence="2">
    <location>
        <begin position="157"/>
        <end position="178"/>
    </location>
</feature>
<dbReference type="AlphaFoldDB" id="A0A0C9VQ06"/>
<dbReference type="InterPro" id="IPR035992">
    <property type="entry name" value="Ricin_B-like_lectins"/>
</dbReference>
<evidence type="ECO:0000313" key="3">
    <source>
        <dbReference type="EMBL" id="KIJ44332.1"/>
    </source>
</evidence>
<protein>
    <recommendedName>
        <fullName evidence="5">Ricin B lectin domain-containing protein</fullName>
    </recommendedName>
</protein>
<dbReference type="EMBL" id="KN837118">
    <property type="protein sequence ID" value="KIJ44332.1"/>
    <property type="molecule type" value="Genomic_DNA"/>
</dbReference>
<dbReference type="Proteomes" id="UP000054279">
    <property type="component" value="Unassembled WGS sequence"/>
</dbReference>
<evidence type="ECO:0000256" key="1">
    <source>
        <dbReference type="SAM" id="MobiDB-lite"/>
    </source>
</evidence>
<name>A0A0C9VQ06_SPHS4</name>
<dbReference type="OrthoDB" id="3255849at2759"/>
<evidence type="ECO:0000313" key="4">
    <source>
        <dbReference type="Proteomes" id="UP000054279"/>
    </source>
</evidence>
<feature type="region of interest" description="Disordered" evidence="1">
    <location>
        <begin position="199"/>
        <end position="228"/>
    </location>
</feature>
<dbReference type="SUPFAM" id="SSF50370">
    <property type="entry name" value="Ricin B-like lectins"/>
    <property type="match status" value="1"/>
</dbReference>
<dbReference type="HOGENOM" id="CLU_1215455_0_0_1"/>
<reference evidence="3 4" key="1">
    <citation type="submission" date="2014-06" db="EMBL/GenBank/DDBJ databases">
        <title>Evolutionary Origins and Diversification of the Mycorrhizal Mutualists.</title>
        <authorList>
            <consortium name="DOE Joint Genome Institute"/>
            <consortium name="Mycorrhizal Genomics Consortium"/>
            <person name="Kohler A."/>
            <person name="Kuo A."/>
            <person name="Nagy L.G."/>
            <person name="Floudas D."/>
            <person name="Copeland A."/>
            <person name="Barry K.W."/>
            <person name="Cichocki N."/>
            <person name="Veneault-Fourrey C."/>
            <person name="LaButti K."/>
            <person name="Lindquist E.A."/>
            <person name="Lipzen A."/>
            <person name="Lundell T."/>
            <person name="Morin E."/>
            <person name="Murat C."/>
            <person name="Riley R."/>
            <person name="Ohm R."/>
            <person name="Sun H."/>
            <person name="Tunlid A."/>
            <person name="Henrissat B."/>
            <person name="Grigoriev I.V."/>
            <person name="Hibbett D.S."/>
            <person name="Martin F."/>
        </authorList>
    </citation>
    <scope>NUCLEOTIDE SEQUENCE [LARGE SCALE GENOMIC DNA]</scope>
    <source>
        <strain evidence="3 4">SS14</strain>
    </source>
</reference>
<accession>A0A0C9VQ06</accession>
<keyword evidence="2" id="KW-1133">Transmembrane helix</keyword>
<organism evidence="3 4">
    <name type="scientific">Sphaerobolus stellatus (strain SS14)</name>
    <dbReference type="NCBI Taxonomy" id="990650"/>
    <lineage>
        <taxon>Eukaryota</taxon>
        <taxon>Fungi</taxon>
        <taxon>Dikarya</taxon>
        <taxon>Basidiomycota</taxon>
        <taxon>Agaricomycotina</taxon>
        <taxon>Agaricomycetes</taxon>
        <taxon>Phallomycetidae</taxon>
        <taxon>Geastrales</taxon>
        <taxon>Sphaerobolaceae</taxon>
        <taxon>Sphaerobolus</taxon>
    </lineage>
</organism>
<sequence length="228" mass="25063">MDLKAQGTYLQFTDGNLGTNLSSWRFSGNDEQKWEFATAGQSSAYTILNAKYQNYAAWAGNLESGEPYVFAGQAPYSWFVEQTNGSYTISPTPDFKDTWNVEDGYNGNDINIIIYHGITLFNINSTHLDSTTNSTFTNGTSSKSDGGGLSEGDKLNAGIAVASLFVGILGIWIAYLGIKGEGPFAFLNTCCRREAKNKYKELQEGDPDNKRRALTKSDRTDTVSMDEI</sequence>
<keyword evidence="4" id="KW-1185">Reference proteome</keyword>
<proteinExistence type="predicted"/>